<dbReference type="AlphaFoldDB" id="A0A9Q1D177"/>
<dbReference type="Proteomes" id="UP001152803">
    <property type="component" value="Unassembled WGS sequence"/>
</dbReference>
<keyword evidence="3" id="KW-1185">Reference proteome</keyword>
<evidence type="ECO:0000313" key="2">
    <source>
        <dbReference type="EMBL" id="KAJ8254553.1"/>
    </source>
</evidence>
<evidence type="ECO:0000256" key="1">
    <source>
        <dbReference type="SAM" id="MobiDB-lite"/>
    </source>
</evidence>
<accession>A0A9Q1D177</accession>
<name>A0A9Q1D177_CONCO</name>
<reference evidence="2" key="1">
    <citation type="journal article" date="2023" name="Science">
        <title>Genome structures resolve the early diversification of teleost fishes.</title>
        <authorList>
            <person name="Parey E."/>
            <person name="Louis A."/>
            <person name="Montfort J."/>
            <person name="Bouchez O."/>
            <person name="Roques C."/>
            <person name="Iampietro C."/>
            <person name="Lluch J."/>
            <person name="Castinel A."/>
            <person name="Donnadieu C."/>
            <person name="Desvignes T."/>
            <person name="Floi Bucao C."/>
            <person name="Jouanno E."/>
            <person name="Wen M."/>
            <person name="Mejri S."/>
            <person name="Dirks R."/>
            <person name="Jansen H."/>
            <person name="Henkel C."/>
            <person name="Chen W.J."/>
            <person name="Zahm M."/>
            <person name="Cabau C."/>
            <person name="Klopp C."/>
            <person name="Thompson A.W."/>
            <person name="Robinson-Rechavi M."/>
            <person name="Braasch I."/>
            <person name="Lecointre G."/>
            <person name="Bobe J."/>
            <person name="Postlethwait J.H."/>
            <person name="Berthelot C."/>
            <person name="Roest Crollius H."/>
            <person name="Guiguen Y."/>
        </authorList>
    </citation>
    <scope>NUCLEOTIDE SEQUENCE</scope>
    <source>
        <strain evidence="2">Concon-B</strain>
    </source>
</reference>
<dbReference type="EMBL" id="JAFJMO010000016">
    <property type="protein sequence ID" value="KAJ8254553.1"/>
    <property type="molecule type" value="Genomic_DNA"/>
</dbReference>
<feature type="region of interest" description="Disordered" evidence="1">
    <location>
        <begin position="43"/>
        <end position="69"/>
    </location>
</feature>
<comment type="caution">
    <text evidence="2">The sequence shown here is derived from an EMBL/GenBank/DDBJ whole genome shotgun (WGS) entry which is preliminary data.</text>
</comment>
<proteinExistence type="predicted"/>
<gene>
    <name evidence="2" type="ORF">COCON_G00211650</name>
</gene>
<organism evidence="2 3">
    <name type="scientific">Conger conger</name>
    <name type="common">Conger eel</name>
    <name type="synonym">Muraena conger</name>
    <dbReference type="NCBI Taxonomy" id="82655"/>
    <lineage>
        <taxon>Eukaryota</taxon>
        <taxon>Metazoa</taxon>
        <taxon>Chordata</taxon>
        <taxon>Craniata</taxon>
        <taxon>Vertebrata</taxon>
        <taxon>Euteleostomi</taxon>
        <taxon>Actinopterygii</taxon>
        <taxon>Neopterygii</taxon>
        <taxon>Teleostei</taxon>
        <taxon>Anguilliformes</taxon>
        <taxon>Congridae</taxon>
        <taxon>Conger</taxon>
    </lineage>
</organism>
<sequence length="69" mass="7286">MEAGAIHRPCLASEAETWSASVDSCGESVMLMLPEEETLLRGRGEPPSGDLQSTISARGQCGPWPVRGS</sequence>
<evidence type="ECO:0000313" key="3">
    <source>
        <dbReference type="Proteomes" id="UP001152803"/>
    </source>
</evidence>
<protein>
    <submittedName>
        <fullName evidence="2">Uncharacterized protein</fullName>
    </submittedName>
</protein>